<dbReference type="RefSeq" id="WP_195811942.1">
    <property type="nucleotide sequence ID" value="NZ_CP064795.1"/>
</dbReference>
<dbReference type="CDD" id="cd06234">
    <property type="entry name" value="M14_PaCCP-like"/>
    <property type="match status" value="1"/>
</dbReference>
<dbReference type="EMBL" id="CP064795">
    <property type="protein sequence ID" value="QPG06869.1"/>
    <property type="molecule type" value="Genomic_DNA"/>
</dbReference>
<dbReference type="PANTHER" id="PTHR12756:SF11">
    <property type="entry name" value="CYTOSOLIC CARBOXYPEPTIDASE 1"/>
    <property type="match status" value="1"/>
</dbReference>
<organism evidence="4 5">
    <name type="scientific">Salinimonas marina</name>
    <dbReference type="NCBI Taxonomy" id="2785918"/>
    <lineage>
        <taxon>Bacteria</taxon>
        <taxon>Pseudomonadati</taxon>
        <taxon>Pseudomonadota</taxon>
        <taxon>Gammaproteobacteria</taxon>
        <taxon>Alteromonadales</taxon>
        <taxon>Alteromonadaceae</taxon>
        <taxon>Alteromonas/Salinimonas group</taxon>
        <taxon>Salinimonas</taxon>
    </lineage>
</organism>
<dbReference type="InterPro" id="IPR000834">
    <property type="entry name" value="Peptidase_M14"/>
</dbReference>
<dbReference type="InterPro" id="IPR050821">
    <property type="entry name" value="Cytosolic_carboxypeptidase"/>
</dbReference>
<evidence type="ECO:0000313" key="5">
    <source>
        <dbReference type="Proteomes" id="UP000595095"/>
    </source>
</evidence>
<dbReference type="PROSITE" id="PS52035">
    <property type="entry name" value="PEPTIDASE_M14"/>
    <property type="match status" value="1"/>
</dbReference>
<dbReference type="KEGG" id="smaa:IT774_07040"/>
<dbReference type="SUPFAM" id="SSF53187">
    <property type="entry name" value="Zn-dependent exopeptidases"/>
    <property type="match status" value="1"/>
</dbReference>
<dbReference type="Pfam" id="PF00246">
    <property type="entry name" value="Peptidase_M14"/>
    <property type="match status" value="1"/>
</dbReference>
<comment type="similarity">
    <text evidence="2">Belongs to the peptidase M14 family.</text>
</comment>
<dbReference type="AlphaFoldDB" id="A0A7S9DZM8"/>
<dbReference type="Proteomes" id="UP000595095">
    <property type="component" value="Chromosome"/>
</dbReference>
<evidence type="ECO:0000256" key="2">
    <source>
        <dbReference type="PROSITE-ProRule" id="PRU01379"/>
    </source>
</evidence>
<keyword evidence="5" id="KW-1185">Reference proteome</keyword>
<dbReference type="GO" id="GO:0008270">
    <property type="term" value="F:zinc ion binding"/>
    <property type="evidence" value="ECO:0007669"/>
    <property type="project" value="InterPro"/>
</dbReference>
<name>A0A7S9DZM8_9ALTE</name>
<protein>
    <recommendedName>
        <fullName evidence="3">Peptidase M14 domain-containing protein</fullName>
    </recommendedName>
</protein>
<dbReference type="InterPro" id="IPR040626">
    <property type="entry name" value="Pepdidase_M14_N"/>
</dbReference>
<gene>
    <name evidence="4" type="ORF">IT774_07040</name>
</gene>
<comment type="cofactor">
    <cofactor evidence="1">
        <name>Zn(2+)</name>
        <dbReference type="ChEBI" id="CHEBI:29105"/>
    </cofactor>
</comment>
<dbReference type="GO" id="GO:0006508">
    <property type="term" value="P:proteolysis"/>
    <property type="evidence" value="ECO:0007669"/>
    <property type="project" value="InterPro"/>
</dbReference>
<dbReference type="Gene3D" id="2.60.40.3120">
    <property type="match status" value="1"/>
</dbReference>
<feature type="active site" description="Proton donor/acceptor" evidence="2">
    <location>
        <position position="335"/>
    </location>
</feature>
<proteinExistence type="inferred from homology"/>
<dbReference type="PANTHER" id="PTHR12756">
    <property type="entry name" value="CYTOSOLIC CARBOXYPEPTIDASE"/>
    <property type="match status" value="1"/>
</dbReference>
<evidence type="ECO:0000313" key="4">
    <source>
        <dbReference type="EMBL" id="QPG06869.1"/>
    </source>
</evidence>
<dbReference type="Gene3D" id="3.40.630.10">
    <property type="entry name" value="Zn peptidases"/>
    <property type="match status" value="1"/>
</dbReference>
<evidence type="ECO:0000259" key="3">
    <source>
        <dbReference type="PROSITE" id="PS52035"/>
    </source>
</evidence>
<feature type="domain" description="Peptidase M14" evidence="3">
    <location>
        <begin position="110"/>
        <end position="374"/>
    </location>
</feature>
<sequence length="375" mass="42647">MHISSQFDSGNIRVIKADSPEDIVLGINPDNESEFYQWFHFRLFGEAFTPHKLRITDLAKSAYPDGWKDYHVLASYDRQTWFRVDSEFDGDNLSFEFTPEQPSVYFAYFVPYSYERHLDLVGDAQMFIDCEHRLLGQTLDGRDMSMLVIGQPGEGKKNIWITARQHPGETMAQWCAEGLLYRLLDEEDGLSRQLLDQAVFYIIPNMNPDGSARGHLRTNAVGTNLNREWAAPSAEKSPEVLYVLNAMDEIGVDMYLDLHGDEALSYNFVAGSEGIPAYSDKLKDLEDTFKQALLTVTPEFQDEFGYEKDKPGEANLSVASNAVGQRFECLAYTFEMPFKDNADLPDPVFGWSTQRCHQLGEDMLVAIRAVVPKLR</sequence>
<dbReference type="Pfam" id="PF18027">
    <property type="entry name" value="Pepdidase_M14_N"/>
    <property type="match status" value="1"/>
</dbReference>
<evidence type="ECO:0000256" key="1">
    <source>
        <dbReference type="ARBA" id="ARBA00001947"/>
    </source>
</evidence>
<dbReference type="SMART" id="SM00631">
    <property type="entry name" value="Zn_pept"/>
    <property type="match status" value="1"/>
</dbReference>
<dbReference type="GO" id="GO:0004181">
    <property type="term" value="F:metallocarboxypeptidase activity"/>
    <property type="evidence" value="ECO:0007669"/>
    <property type="project" value="InterPro"/>
</dbReference>
<accession>A0A7S9DZM8</accession>
<reference evidence="4 5" key="1">
    <citation type="submission" date="2020-11" db="EMBL/GenBank/DDBJ databases">
        <title>Complete genome sequence for Salinimonas sp. strain G2-b.</title>
        <authorList>
            <person name="Park S.-J."/>
        </authorList>
    </citation>
    <scope>NUCLEOTIDE SEQUENCE [LARGE SCALE GENOMIC DNA]</scope>
    <source>
        <strain evidence="4 5">G2-b</strain>
    </source>
</reference>